<dbReference type="Gene3D" id="3.40.140.10">
    <property type="entry name" value="Cytidine Deaminase, domain 2"/>
    <property type="match status" value="1"/>
</dbReference>
<proteinExistence type="predicted"/>
<keyword evidence="3" id="KW-0378">Hydrolase</keyword>
<evidence type="ECO:0000259" key="6">
    <source>
        <dbReference type="Pfam" id="PF14464"/>
    </source>
</evidence>
<keyword evidence="2" id="KW-0479">Metal-binding</keyword>
<feature type="domain" description="JAB" evidence="6">
    <location>
        <begin position="8"/>
        <end position="127"/>
    </location>
</feature>
<evidence type="ECO:0000313" key="8">
    <source>
        <dbReference type="Proteomes" id="UP000701702"/>
    </source>
</evidence>
<reference evidence="7 8" key="1">
    <citation type="submission" date="2021-08" db="EMBL/GenBank/DDBJ databases">
        <authorList>
            <person name="Peeters C."/>
        </authorList>
    </citation>
    <scope>NUCLEOTIDE SEQUENCE [LARGE SCALE GENOMIC DNA]</scope>
    <source>
        <strain evidence="7 8">LMG 23994</strain>
    </source>
</reference>
<keyword evidence="1" id="KW-0645">Protease</keyword>
<gene>
    <name evidence="7" type="ORF">LMG23994_04459</name>
</gene>
<dbReference type="Pfam" id="PF14464">
    <property type="entry name" value="Prok-JAB"/>
    <property type="match status" value="1"/>
</dbReference>
<evidence type="ECO:0000256" key="5">
    <source>
        <dbReference type="ARBA" id="ARBA00023049"/>
    </source>
</evidence>
<protein>
    <recommendedName>
        <fullName evidence="6">JAB domain-containing protein</fullName>
    </recommendedName>
</protein>
<dbReference type="Proteomes" id="UP000701702">
    <property type="component" value="Unassembled WGS sequence"/>
</dbReference>
<comment type="caution">
    <text evidence="7">The sequence shown here is derived from an EMBL/GenBank/DDBJ whole genome shotgun (WGS) entry which is preliminary data.</text>
</comment>
<dbReference type="EMBL" id="CAJZAF010000027">
    <property type="protein sequence ID" value="CAG9180614.1"/>
    <property type="molecule type" value="Genomic_DNA"/>
</dbReference>
<accession>A0ABM8XK87</accession>
<dbReference type="InterPro" id="IPR028090">
    <property type="entry name" value="JAB_dom_prok"/>
</dbReference>
<organism evidence="7 8">
    <name type="scientific">Cupriavidus pinatubonensis</name>
    <dbReference type="NCBI Taxonomy" id="248026"/>
    <lineage>
        <taxon>Bacteria</taxon>
        <taxon>Pseudomonadati</taxon>
        <taxon>Pseudomonadota</taxon>
        <taxon>Betaproteobacteria</taxon>
        <taxon>Burkholderiales</taxon>
        <taxon>Burkholderiaceae</taxon>
        <taxon>Cupriavidus</taxon>
    </lineage>
</organism>
<dbReference type="SUPFAM" id="SSF102712">
    <property type="entry name" value="JAB1/MPN domain"/>
    <property type="match status" value="1"/>
</dbReference>
<keyword evidence="5" id="KW-0482">Metalloprotease</keyword>
<sequence>MIRIRLSASHLARFKRELSRAGSREVGGVLAAELISDGVFTIADFSVQRTGGSVASFVREPSMHKRFLRRFFQRTGYEYERFNYIGEWHSHPLFPAVPSPTDLRQMQSIADDPEQVATFVVLLIVRLRPAGKIEATAHAFRRGRLPVTVTLEMEGDCTGGLHANERSQRISLRERVALRDEQCSLDGSR</sequence>
<evidence type="ECO:0000256" key="3">
    <source>
        <dbReference type="ARBA" id="ARBA00022801"/>
    </source>
</evidence>
<name>A0ABM8XK87_9BURK</name>
<dbReference type="RefSeq" id="WP_224005945.1">
    <property type="nucleotide sequence ID" value="NZ_CAJZAF010000027.1"/>
</dbReference>
<evidence type="ECO:0000256" key="1">
    <source>
        <dbReference type="ARBA" id="ARBA00022670"/>
    </source>
</evidence>
<keyword evidence="8" id="KW-1185">Reference proteome</keyword>
<evidence type="ECO:0000256" key="4">
    <source>
        <dbReference type="ARBA" id="ARBA00022833"/>
    </source>
</evidence>
<evidence type="ECO:0000313" key="7">
    <source>
        <dbReference type="EMBL" id="CAG9180614.1"/>
    </source>
</evidence>
<evidence type="ECO:0000256" key="2">
    <source>
        <dbReference type="ARBA" id="ARBA00022723"/>
    </source>
</evidence>
<keyword evidence="4" id="KW-0862">Zinc</keyword>